<proteinExistence type="predicted"/>
<feature type="region of interest" description="Disordered" evidence="1">
    <location>
        <begin position="1"/>
        <end position="23"/>
    </location>
</feature>
<dbReference type="InterPro" id="IPR045372">
    <property type="entry name" value="YidB"/>
</dbReference>
<keyword evidence="3" id="KW-1185">Reference proteome</keyword>
<dbReference type="Gene3D" id="1.10.10.690">
    <property type="entry name" value="YidB-like"/>
    <property type="match status" value="1"/>
</dbReference>
<dbReference type="Proteomes" id="UP000305654">
    <property type="component" value="Unassembled WGS sequence"/>
</dbReference>
<dbReference type="AlphaFoldDB" id="A0A5R9IZ52"/>
<comment type="caution">
    <text evidence="2">The sequence shown here is derived from an EMBL/GenBank/DDBJ whole genome shotgun (WGS) entry which is preliminary data.</text>
</comment>
<dbReference type="SUPFAM" id="SSF140804">
    <property type="entry name" value="YidB-like"/>
    <property type="match status" value="1"/>
</dbReference>
<evidence type="ECO:0000313" key="2">
    <source>
        <dbReference type="EMBL" id="TLU70764.1"/>
    </source>
</evidence>
<gene>
    <name evidence="2" type="ORF">FE263_20595</name>
</gene>
<reference evidence="2 3" key="1">
    <citation type="submission" date="2019-05" db="EMBL/GenBank/DDBJ databases">
        <authorList>
            <person name="Pankratov T."/>
            <person name="Grouzdev D."/>
        </authorList>
    </citation>
    <scope>NUCLEOTIDE SEQUENCE [LARGE SCALE GENOMIC DNA]</scope>
    <source>
        <strain evidence="2 3">KEBCLARHB70R</strain>
    </source>
</reference>
<evidence type="ECO:0000313" key="3">
    <source>
        <dbReference type="Proteomes" id="UP000305654"/>
    </source>
</evidence>
<protein>
    <submittedName>
        <fullName evidence="2">DUF937 domain-containing protein</fullName>
    </submittedName>
</protein>
<name>A0A5R9IZ52_9PROT</name>
<dbReference type="Pfam" id="PF20159">
    <property type="entry name" value="YidB"/>
    <property type="match status" value="1"/>
</dbReference>
<dbReference type="EMBL" id="VCDI01000011">
    <property type="protein sequence ID" value="TLU70764.1"/>
    <property type="molecule type" value="Genomic_DNA"/>
</dbReference>
<evidence type="ECO:0000256" key="1">
    <source>
        <dbReference type="SAM" id="MobiDB-lite"/>
    </source>
</evidence>
<dbReference type="InterPro" id="IPR027405">
    <property type="entry name" value="YidB-like"/>
</dbReference>
<organism evidence="2 3">
    <name type="scientific">Lichenicoccus roseus</name>
    <dbReference type="NCBI Taxonomy" id="2683649"/>
    <lineage>
        <taxon>Bacteria</taxon>
        <taxon>Pseudomonadati</taxon>
        <taxon>Pseudomonadota</taxon>
        <taxon>Alphaproteobacteria</taxon>
        <taxon>Acetobacterales</taxon>
        <taxon>Acetobacteraceae</taxon>
        <taxon>Lichenicoccus</taxon>
    </lineage>
</organism>
<dbReference type="OrthoDB" id="4235777at2"/>
<sequence>MSPTTQSLADAASADGPAQQHATTRQLELIMGLLDQVVGGLMGGGAGASSPMGGVLSSLLGGGGQMGGSTGQMLGGAGGIGGLVSQFEQAGLGHVAQSWVGNSPNQPVSPQQLQSVFGENQVQGMASQAGMAPQDFLSQLSQHLPNAVHGMTPDGEVPNQETSI</sequence>
<accession>A0A5R9IZ52</accession>